<dbReference type="InterPro" id="IPR043882">
    <property type="entry name" value="DUF5850"/>
</dbReference>
<keyword evidence="1" id="KW-0472">Membrane</keyword>
<name>A0A140GBB4_GSIV</name>
<dbReference type="Proteomes" id="UP000160611">
    <property type="component" value="Segment"/>
</dbReference>
<keyword evidence="1" id="KW-1133">Transmembrane helix</keyword>
<keyword evidence="1" id="KW-0812">Transmembrane</keyword>
<evidence type="ECO:0000313" key="2">
    <source>
        <dbReference type="EMBL" id="AMM72753.1"/>
    </source>
</evidence>
<dbReference type="Pfam" id="PF19168">
    <property type="entry name" value="DUF5850"/>
    <property type="match status" value="1"/>
</dbReference>
<evidence type="ECO:0000256" key="1">
    <source>
        <dbReference type="SAM" id="Phobius"/>
    </source>
</evidence>
<protein>
    <submittedName>
        <fullName evidence="2">ORF134L</fullName>
    </submittedName>
</protein>
<organism evidence="2 3">
    <name type="scientific">Giant seaperch iridovirus</name>
    <name type="common">GSIV</name>
    <dbReference type="NCBI Taxonomy" id="176655"/>
    <lineage>
        <taxon>Viruses</taxon>
        <taxon>Varidnaviria</taxon>
        <taxon>Bamfordvirae</taxon>
        <taxon>Nucleocytoviricota</taxon>
        <taxon>Megaviricetes</taxon>
        <taxon>Pimascovirales</taxon>
        <taxon>Pimascovirales incertae sedis</taxon>
        <taxon>Iridoviridae</taxon>
        <taxon>Alphairidovirinae</taxon>
        <taxon>Megalocytivirus</taxon>
        <taxon>Megalocytivirus pagrus1</taxon>
        <taxon>Infectious spleen and kidney necrosis virus</taxon>
    </lineage>
</organism>
<reference evidence="2 3" key="1">
    <citation type="journal article" date="2016" name="Apoptosis">
        <title>GSIV serine/threonine kinase can induce apoptotic cell death via p53 and pro-apoptotic gene Bax upregulation in fish cells.</title>
        <authorList>
            <person name="Reshi L."/>
            <person name="Wu H.C."/>
            <person name="Wu J.L."/>
            <person name="Wang H.V."/>
            <person name="Hong J.R."/>
        </authorList>
    </citation>
    <scope>NUCLEOTIDE SEQUENCE [LARGE SCALE GENOMIC DNA]</scope>
    <source>
        <strain evidence="2">GSIV-K1</strain>
    </source>
</reference>
<evidence type="ECO:0000313" key="3">
    <source>
        <dbReference type="Proteomes" id="UP000160611"/>
    </source>
</evidence>
<dbReference type="EMBL" id="KT804738">
    <property type="protein sequence ID" value="AMM72753.1"/>
    <property type="molecule type" value="Genomic_DNA"/>
</dbReference>
<sequence length="126" mass="13984">MVDPIVMSSAIAMGLALMVVYYERSKRHAQQPERQHPKGVTPDGVKLFKSGHVLHDHVSSETDARKMIKLITVASSNRLKQLGDPIRGDVIIKPRTEGLFLPRGRPEHSLQPGAVHLLTPRQPCNP</sequence>
<feature type="transmembrane region" description="Helical" evidence="1">
    <location>
        <begin position="6"/>
        <end position="22"/>
    </location>
</feature>
<accession>A0A140GBB4</accession>
<reference evidence="2 3" key="2">
    <citation type="journal article" date="2016" name="Genome Announc.">
        <title>Complete Genome Sequence of a Giant Sea Perch Iridovirus in Kaohsiung, Taiwan.</title>
        <authorList>
            <person name="Wen C.M."/>
            <person name="Hong J.R."/>
        </authorList>
    </citation>
    <scope>NUCLEOTIDE SEQUENCE [LARGE SCALE GENOMIC DNA]</scope>
    <source>
        <strain evidence="2">GSIV-K1</strain>
    </source>
</reference>
<proteinExistence type="predicted"/>